<proteinExistence type="predicted"/>
<organism evidence="1">
    <name type="scientific">Rhizophora mucronata</name>
    <name type="common">Asiatic mangrove</name>
    <dbReference type="NCBI Taxonomy" id="61149"/>
    <lineage>
        <taxon>Eukaryota</taxon>
        <taxon>Viridiplantae</taxon>
        <taxon>Streptophyta</taxon>
        <taxon>Embryophyta</taxon>
        <taxon>Tracheophyta</taxon>
        <taxon>Spermatophyta</taxon>
        <taxon>Magnoliopsida</taxon>
        <taxon>eudicotyledons</taxon>
        <taxon>Gunneridae</taxon>
        <taxon>Pentapetalae</taxon>
        <taxon>rosids</taxon>
        <taxon>fabids</taxon>
        <taxon>Malpighiales</taxon>
        <taxon>Rhizophoraceae</taxon>
        <taxon>Rhizophora</taxon>
    </lineage>
</organism>
<evidence type="ECO:0000313" key="1">
    <source>
        <dbReference type="EMBL" id="MBX71005.1"/>
    </source>
</evidence>
<name>A0A2P2QVM2_RHIMU</name>
<dbReference type="EMBL" id="GGEC01090521">
    <property type="protein sequence ID" value="MBX71005.1"/>
    <property type="molecule type" value="Transcribed_RNA"/>
</dbReference>
<sequence>MPYLTVKVMLSASLLSVQMTGKHPRTMISKCIFLFTTESLPSNVLLDFFM</sequence>
<reference evidence="1" key="1">
    <citation type="submission" date="2018-02" db="EMBL/GenBank/DDBJ databases">
        <title>Rhizophora mucronata_Transcriptome.</title>
        <authorList>
            <person name="Meera S.P."/>
            <person name="Sreeshan A."/>
            <person name="Augustine A."/>
        </authorList>
    </citation>
    <scope>NUCLEOTIDE SEQUENCE</scope>
    <source>
        <tissue evidence="1">Leaf</tissue>
    </source>
</reference>
<protein>
    <submittedName>
        <fullName evidence="1">Uncharacterized protein</fullName>
    </submittedName>
</protein>
<dbReference type="AlphaFoldDB" id="A0A2P2QVM2"/>
<accession>A0A2P2QVM2</accession>